<proteinExistence type="predicted"/>
<name>R9GL28_9SPHI</name>
<dbReference type="Gene3D" id="3.30.1150.10">
    <property type="match status" value="1"/>
</dbReference>
<dbReference type="OrthoDB" id="9814002at2"/>
<reference evidence="1 2" key="1">
    <citation type="journal article" date="2013" name="Genome Announc.">
        <title>Draft Genome Sequence of Arcticibacter svalbardensis Strain MN12-7T, a Member of the Family Sphingobacteriaceae Isolated from an Arctic Soil Sample.</title>
        <authorList>
            <person name="Shivaji S."/>
            <person name="Ara S."/>
            <person name="Prasad S."/>
            <person name="Manasa B.P."/>
            <person name="Begum Z."/>
            <person name="Singh A."/>
            <person name="Kumar Pinnaka A."/>
        </authorList>
    </citation>
    <scope>NUCLEOTIDE SEQUENCE [LARGE SCALE GENOMIC DNA]</scope>
    <source>
        <strain evidence="1 2">MN12-7</strain>
    </source>
</reference>
<dbReference type="EMBL" id="AQPN01000149">
    <property type="protein sequence ID" value="EOR92542.1"/>
    <property type="molecule type" value="Genomic_DNA"/>
</dbReference>
<evidence type="ECO:0000313" key="1">
    <source>
        <dbReference type="EMBL" id="EOR92542.1"/>
    </source>
</evidence>
<dbReference type="Proteomes" id="UP000014174">
    <property type="component" value="Unassembled WGS sequence"/>
</dbReference>
<organism evidence="1 2">
    <name type="scientific">Arcticibacter svalbardensis MN12-7</name>
    <dbReference type="NCBI Taxonomy" id="1150600"/>
    <lineage>
        <taxon>Bacteria</taxon>
        <taxon>Pseudomonadati</taxon>
        <taxon>Bacteroidota</taxon>
        <taxon>Sphingobacteriia</taxon>
        <taxon>Sphingobacteriales</taxon>
        <taxon>Sphingobacteriaceae</taxon>
        <taxon>Arcticibacter</taxon>
    </lineage>
</organism>
<keyword evidence="2" id="KW-1185">Reference proteome</keyword>
<sequence length="136" mass="15907">MNFKTLFDSTFFIGFFSNLKASSLQKLHNSLTKVYLAEEIDIQPKPVKGIQHLYNAWYKSIKSNLVFKKFRRRDIKISFIVNHNGELIDIDLVERVDENIDKELIKTFKGLQLKWSSGLVKGESVRVKIVMPFRIN</sequence>
<evidence type="ECO:0008006" key="3">
    <source>
        <dbReference type="Google" id="ProtNLM"/>
    </source>
</evidence>
<comment type="caution">
    <text evidence="1">The sequence shown here is derived from an EMBL/GenBank/DDBJ whole genome shotgun (WGS) entry which is preliminary data.</text>
</comment>
<dbReference type="RefSeq" id="WP_016197562.1">
    <property type="nucleotide sequence ID" value="NZ_AQPN01000149.1"/>
</dbReference>
<protein>
    <recommendedName>
        <fullName evidence="3">TonB C-terminal domain-containing protein</fullName>
    </recommendedName>
</protein>
<gene>
    <name evidence="1" type="ORF">ADIARSV_4347</name>
</gene>
<accession>R9GL28</accession>
<dbReference type="AlphaFoldDB" id="R9GL28"/>
<evidence type="ECO:0000313" key="2">
    <source>
        <dbReference type="Proteomes" id="UP000014174"/>
    </source>
</evidence>